<dbReference type="Proteomes" id="UP001595455">
    <property type="component" value="Unassembled WGS sequence"/>
</dbReference>
<gene>
    <name evidence="2" type="ORF">ACFODO_03140</name>
</gene>
<keyword evidence="1" id="KW-0732">Signal</keyword>
<evidence type="ECO:0000313" key="2">
    <source>
        <dbReference type="EMBL" id="MFC2994283.1"/>
    </source>
</evidence>
<keyword evidence="3" id="KW-1185">Reference proteome</keyword>
<proteinExistence type="predicted"/>
<evidence type="ECO:0008006" key="4">
    <source>
        <dbReference type="Google" id="ProtNLM"/>
    </source>
</evidence>
<dbReference type="RefSeq" id="WP_147305711.1">
    <property type="nucleotide sequence ID" value="NZ_JBHRSF010000006.1"/>
</dbReference>
<comment type="caution">
    <text evidence="2">The sequence shown here is derived from an EMBL/GenBank/DDBJ whole genome shotgun (WGS) entry which is preliminary data.</text>
</comment>
<protein>
    <recommendedName>
        <fullName evidence="4">DUF5086 domain-containing protein</fullName>
    </recommendedName>
</protein>
<feature type="chain" id="PRO_5046358892" description="DUF5086 domain-containing protein" evidence="1">
    <location>
        <begin position="26"/>
        <end position="129"/>
    </location>
</feature>
<dbReference type="EMBL" id="JBHRSF010000006">
    <property type="protein sequence ID" value="MFC2994283.1"/>
    <property type="molecule type" value="Genomic_DNA"/>
</dbReference>
<sequence>MKPLSKVLSMGFILSSVLCMSHAQAGNSYSPKTIPVGLQAVKNYIPNTIFWVSADNDSDARYRVLRHDNLKYDSDEGESHAYTVKLRLKPIDDSSLPILECDAIINYDYKDKQISDLSKDIFGHYCENY</sequence>
<reference evidence="3" key="1">
    <citation type="journal article" date="2019" name="Int. J. Syst. Evol. Microbiol.">
        <title>The Global Catalogue of Microorganisms (GCM) 10K type strain sequencing project: providing services to taxonomists for standard genome sequencing and annotation.</title>
        <authorList>
            <consortium name="The Broad Institute Genomics Platform"/>
            <consortium name="The Broad Institute Genome Sequencing Center for Infectious Disease"/>
            <person name="Wu L."/>
            <person name="Ma J."/>
        </authorList>
    </citation>
    <scope>NUCLEOTIDE SEQUENCE [LARGE SCALE GENOMIC DNA]</scope>
    <source>
        <strain evidence="3">KCTC 62575</strain>
    </source>
</reference>
<feature type="signal peptide" evidence="1">
    <location>
        <begin position="1"/>
        <end position="25"/>
    </location>
</feature>
<evidence type="ECO:0000256" key="1">
    <source>
        <dbReference type="SAM" id="SignalP"/>
    </source>
</evidence>
<organism evidence="2 3">
    <name type="scientific">Acinetobacter sichuanensis</name>
    <dbReference type="NCBI Taxonomy" id="2136183"/>
    <lineage>
        <taxon>Bacteria</taxon>
        <taxon>Pseudomonadati</taxon>
        <taxon>Pseudomonadota</taxon>
        <taxon>Gammaproteobacteria</taxon>
        <taxon>Moraxellales</taxon>
        <taxon>Moraxellaceae</taxon>
        <taxon>Acinetobacter</taxon>
    </lineage>
</organism>
<accession>A0ABV7BC55</accession>
<name>A0ABV7BC55_9GAMM</name>
<evidence type="ECO:0000313" key="3">
    <source>
        <dbReference type="Proteomes" id="UP001595455"/>
    </source>
</evidence>